<evidence type="ECO:0000313" key="2">
    <source>
        <dbReference type="Proteomes" id="UP000074310"/>
    </source>
</evidence>
<dbReference type="AlphaFoldDB" id="A0A147HQW5"/>
<proteinExistence type="predicted"/>
<dbReference type="Proteomes" id="UP000074310">
    <property type="component" value="Unassembled WGS sequence"/>
</dbReference>
<comment type="caution">
    <text evidence="1">The sequence shown here is derived from an EMBL/GenBank/DDBJ whole genome shotgun (WGS) entry which is preliminary data.</text>
</comment>
<dbReference type="PATRIC" id="fig|869719.3.peg.1528"/>
<keyword evidence="2" id="KW-1185">Reference proteome</keyword>
<reference evidence="1 2" key="1">
    <citation type="journal article" date="2016" name="Front. Microbiol.">
        <title>Genomic Resource of Rice Seed Associated Bacteria.</title>
        <authorList>
            <person name="Midha S."/>
            <person name="Bansal K."/>
            <person name="Sharma S."/>
            <person name="Kumar N."/>
            <person name="Patil P.P."/>
            <person name="Chaudhry V."/>
            <person name="Patil P.B."/>
        </authorList>
    </citation>
    <scope>NUCLEOTIDE SEQUENCE [LARGE SCALE GENOMIC DNA]</scope>
    <source>
        <strain evidence="1 2">NS334</strain>
    </source>
</reference>
<gene>
    <name evidence="1" type="ORF">NS334_17150</name>
</gene>
<accession>A0A147HQW5</accession>
<dbReference type="EMBL" id="LDTB01000266">
    <property type="protein sequence ID" value="KTT62678.1"/>
    <property type="molecule type" value="Genomic_DNA"/>
</dbReference>
<sequence length="171" mass="19259">MAQNTLAVEKHQAGAEYLAALRTLGLDPEALFWARDTVVDEDVLILVTSLFDFAGPLELSELLFRAYNLAATPREVDPFILRMHSPRHTAIQEMARHFGDGTRIKLPIRMTLVKPVPGVHEIRLASLSMGADVTAYADAVYKFDLSEQTRTSVEASRRWRRFQKHVDKLAA</sequence>
<evidence type="ECO:0000313" key="1">
    <source>
        <dbReference type="EMBL" id="KTT62678.1"/>
    </source>
</evidence>
<protein>
    <submittedName>
        <fullName evidence="1">Uncharacterized protein</fullName>
    </submittedName>
</protein>
<dbReference type="OrthoDB" id="8456979at2"/>
<name>A0A147HQW5_9SPHN</name>
<dbReference type="RefSeq" id="WP_058607110.1">
    <property type="nucleotide sequence ID" value="NZ_LDTB01000266.1"/>
</dbReference>
<organism evidence="1 2">
    <name type="scientific">Sphingomonas endophytica</name>
    <dbReference type="NCBI Taxonomy" id="869719"/>
    <lineage>
        <taxon>Bacteria</taxon>
        <taxon>Pseudomonadati</taxon>
        <taxon>Pseudomonadota</taxon>
        <taxon>Alphaproteobacteria</taxon>
        <taxon>Sphingomonadales</taxon>
        <taxon>Sphingomonadaceae</taxon>
        <taxon>Sphingomonas</taxon>
    </lineage>
</organism>